<dbReference type="SUPFAM" id="SSF53041">
    <property type="entry name" value="Resolvase-like"/>
    <property type="match status" value="1"/>
</dbReference>
<dbReference type="Proteomes" id="UP000319837">
    <property type="component" value="Plasmid unnamed2"/>
</dbReference>
<dbReference type="InterPro" id="IPR036162">
    <property type="entry name" value="Resolvase-like_N_sf"/>
</dbReference>
<evidence type="ECO:0000256" key="3">
    <source>
        <dbReference type="ARBA" id="ARBA00023125"/>
    </source>
</evidence>
<organism evidence="8">
    <name type="scientific">Niallia circulans</name>
    <name type="common">Bacillus circulans</name>
    <dbReference type="NCBI Taxonomy" id="1397"/>
    <lineage>
        <taxon>Bacteria</taxon>
        <taxon>Bacillati</taxon>
        <taxon>Bacillota</taxon>
        <taxon>Bacilli</taxon>
        <taxon>Bacillales</taxon>
        <taxon>Bacillaceae</taxon>
        <taxon>Niallia</taxon>
    </lineage>
</organism>
<comment type="similarity">
    <text evidence="1">Belongs to the site-specific recombinase resolvase family.</text>
</comment>
<dbReference type="SMART" id="SM00857">
    <property type="entry name" value="Resolvase"/>
    <property type="match status" value="1"/>
</dbReference>
<keyword evidence="4" id="KW-0233">DNA recombination</keyword>
<feature type="active site" description="O-(5'-phospho-DNA)-serine intermediate" evidence="5 6">
    <location>
        <position position="9"/>
    </location>
</feature>
<dbReference type="PROSITE" id="PS51736">
    <property type="entry name" value="RECOMBINASES_3"/>
    <property type="match status" value="1"/>
</dbReference>
<dbReference type="Pfam" id="PF02796">
    <property type="entry name" value="HTH_7"/>
    <property type="match status" value="1"/>
</dbReference>
<dbReference type="CDD" id="cd03768">
    <property type="entry name" value="SR_ResInv"/>
    <property type="match status" value="1"/>
</dbReference>
<keyword evidence="2" id="KW-0229">DNA integration</keyword>
<dbReference type="GO" id="GO:0000150">
    <property type="term" value="F:DNA strand exchange activity"/>
    <property type="evidence" value="ECO:0007669"/>
    <property type="project" value="InterPro"/>
</dbReference>
<dbReference type="InterPro" id="IPR006118">
    <property type="entry name" value="Recombinase_CS"/>
</dbReference>
<keyword evidence="3" id="KW-0238">DNA-binding</keyword>
<evidence type="ECO:0000256" key="4">
    <source>
        <dbReference type="ARBA" id="ARBA00023172"/>
    </source>
</evidence>
<evidence type="ECO:0000256" key="6">
    <source>
        <dbReference type="PROSITE-ProRule" id="PRU10137"/>
    </source>
</evidence>
<dbReference type="GO" id="GO:0015074">
    <property type="term" value="P:DNA integration"/>
    <property type="evidence" value="ECO:0007669"/>
    <property type="project" value="UniProtKB-KW"/>
</dbReference>
<dbReference type="InterPro" id="IPR006120">
    <property type="entry name" value="Resolvase_HTH_dom"/>
</dbReference>
<dbReference type="InterPro" id="IPR050639">
    <property type="entry name" value="SSR_resolvase"/>
</dbReference>
<evidence type="ECO:0000313" key="8">
    <source>
        <dbReference type="EMBL" id="TRZ39301.1"/>
    </source>
</evidence>
<proteinExistence type="inferred from homology"/>
<dbReference type="Gene3D" id="1.10.10.60">
    <property type="entry name" value="Homeodomain-like"/>
    <property type="match status" value="1"/>
</dbReference>
<reference evidence="8" key="1">
    <citation type="submission" date="2018-10" db="EMBL/GenBank/DDBJ databases">
        <title>FDA dAtabase for Regulatory Grade micrObial Sequences (FDA-ARGOS): Supporting development and validation of Infectious Disease Dx tests.</title>
        <authorList>
            <person name="Minogue T."/>
            <person name="Wolcott M."/>
            <person name="Wasieloski L."/>
            <person name="Aguilar W."/>
            <person name="Moore D."/>
            <person name="Tallon L.J."/>
            <person name="Sadzewicz L."/>
            <person name="Sengamalay N."/>
            <person name="Ott S."/>
            <person name="Godinez A."/>
            <person name="Nagaraj S."/>
            <person name="Vavikolanu K."/>
            <person name="Vyas G."/>
            <person name="Nadendla S."/>
            <person name="Aluvathingal J."/>
            <person name="Sichtig H."/>
        </authorList>
    </citation>
    <scope>NUCLEOTIDE SEQUENCE</scope>
    <source>
        <strain evidence="8">FDAARGOS_343</strain>
        <plasmid evidence="8">unnamed2</plasmid>
    </source>
</reference>
<accession>A0A553SQN6</accession>
<dbReference type="PROSITE" id="PS00397">
    <property type="entry name" value="RECOMBINASES_1"/>
    <property type="match status" value="1"/>
</dbReference>
<evidence type="ECO:0000259" key="7">
    <source>
        <dbReference type="PROSITE" id="PS51736"/>
    </source>
</evidence>
<gene>
    <name evidence="8" type="ORF">CEQ21_07995</name>
</gene>
<dbReference type="GO" id="GO:0003677">
    <property type="term" value="F:DNA binding"/>
    <property type="evidence" value="ECO:0007669"/>
    <property type="project" value="UniProtKB-KW"/>
</dbReference>
<protein>
    <submittedName>
        <fullName evidence="8">Recombinase family protein</fullName>
    </submittedName>
</protein>
<sequence>MIFGYARVSSIEQNLDRQIKELQEYGCERIYSEKASGKDFSRPVFQEMRSKMRFGDVLVVHDLTRFGRNKKEIMNEWKKLIDDEIDIVVLNMPILDTRKYKELEGIGQLVSDIVLSLLSWMAEEDRRRIRTAQREGIEIAKAKGIYTGGKRKYHKDAKGKDKIIYDEIVRLIQAGESVQNIHKNVGVARNTIYTIKKELN</sequence>
<evidence type="ECO:0000256" key="5">
    <source>
        <dbReference type="PIRSR" id="PIRSR606118-50"/>
    </source>
</evidence>
<dbReference type="EMBL" id="RIBP01000003">
    <property type="protein sequence ID" value="TRZ39301.1"/>
    <property type="molecule type" value="Genomic_DNA"/>
</dbReference>
<name>A0A553SQN6_NIACI</name>
<dbReference type="RefSeq" id="WP_185762784.1">
    <property type="nucleotide sequence ID" value="NZ_CM017506.1"/>
</dbReference>
<dbReference type="Gene3D" id="3.40.50.1390">
    <property type="entry name" value="Resolvase, N-terminal catalytic domain"/>
    <property type="match status" value="1"/>
</dbReference>
<comment type="caution">
    <text evidence="8">The sequence shown here is derived from an EMBL/GenBank/DDBJ whole genome shotgun (WGS) entry which is preliminary data.</text>
</comment>
<dbReference type="AlphaFoldDB" id="A0A553SQN6"/>
<feature type="domain" description="Resolvase/invertase-type recombinase catalytic" evidence="7">
    <location>
        <begin position="1"/>
        <end position="144"/>
    </location>
</feature>
<keyword evidence="8" id="KW-0614">Plasmid</keyword>
<evidence type="ECO:0000256" key="1">
    <source>
        <dbReference type="ARBA" id="ARBA00009913"/>
    </source>
</evidence>
<dbReference type="PANTHER" id="PTHR30461:SF26">
    <property type="entry name" value="RESOLVASE HOMOLOG YNEB"/>
    <property type="match status" value="1"/>
</dbReference>
<dbReference type="InterPro" id="IPR006119">
    <property type="entry name" value="Resolv_N"/>
</dbReference>
<dbReference type="Pfam" id="PF00239">
    <property type="entry name" value="Resolvase"/>
    <property type="match status" value="1"/>
</dbReference>
<evidence type="ECO:0000256" key="2">
    <source>
        <dbReference type="ARBA" id="ARBA00022908"/>
    </source>
</evidence>
<geneLocation type="plasmid" evidence="8">
    <name>unnamed2</name>
</geneLocation>
<dbReference type="PANTHER" id="PTHR30461">
    <property type="entry name" value="DNA-INVERTASE FROM LAMBDOID PROPHAGE"/>
    <property type="match status" value="1"/>
</dbReference>